<organism evidence="3 4">
    <name type="scientific">Reticulibacter mediterranei</name>
    <dbReference type="NCBI Taxonomy" id="2778369"/>
    <lineage>
        <taxon>Bacteria</taxon>
        <taxon>Bacillati</taxon>
        <taxon>Chloroflexota</taxon>
        <taxon>Ktedonobacteria</taxon>
        <taxon>Ktedonobacterales</taxon>
        <taxon>Reticulibacteraceae</taxon>
        <taxon>Reticulibacter</taxon>
    </lineage>
</organism>
<name>A0A8J3IUU9_9CHLR</name>
<keyword evidence="4" id="KW-1185">Reference proteome</keyword>
<feature type="compositionally biased region" description="Basic and acidic residues" evidence="1">
    <location>
        <begin position="1"/>
        <end position="17"/>
    </location>
</feature>
<feature type="domain" description="Putative restriction endonuclease" evidence="2">
    <location>
        <begin position="46"/>
        <end position="202"/>
    </location>
</feature>
<evidence type="ECO:0000256" key="1">
    <source>
        <dbReference type="SAM" id="MobiDB-lite"/>
    </source>
</evidence>
<reference evidence="3" key="1">
    <citation type="submission" date="2020-10" db="EMBL/GenBank/DDBJ databases">
        <title>Taxonomic study of unclassified bacteria belonging to the class Ktedonobacteria.</title>
        <authorList>
            <person name="Yabe S."/>
            <person name="Wang C.M."/>
            <person name="Zheng Y."/>
            <person name="Sakai Y."/>
            <person name="Cavaletti L."/>
            <person name="Monciardini P."/>
            <person name="Donadio S."/>
        </authorList>
    </citation>
    <scope>NUCLEOTIDE SEQUENCE</scope>
    <source>
        <strain evidence="3">ID150040</strain>
    </source>
</reference>
<proteinExistence type="predicted"/>
<dbReference type="Gene3D" id="3.90.1570.10">
    <property type="entry name" value="tt1808, chain A"/>
    <property type="match status" value="1"/>
</dbReference>
<feature type="region of interest" description="Disordered" evidence="1">
    <location>
        <begin position="1"/>
        <end position="20"/>
    </location>
</feature>
<protein>
    <recommendedName>
        <fullName evidence="2">Putative restriction endonuclease domain-containing protein</fullName>
    </recommendedName>
</protein>
<evidence type="ECO:0000313" key="3">
    <source>
        <dbReference type="EMBL" id="GHO95676.1"/>
    </source>
</evidence>
<dbReference type="SUPFAM" id="SSF52980">
    <property type="entry name" value="Restriction endonuclease-like"/>
    <property type="match status" value="1"/>
</dbReference>
<dbReference type="PANTHER" id="PTHR34107">
    <property type="entry name" value="SLL0198 PROTEIN-RELATED"/>
    <property type="match status" value="1"/>
</dbReference>
<comment type="caution">
    <text evidence="3">The sequence shown here is derived from an EMBL/GenBank/DDBJ whole genome shotgun (WGS) entry which is preliminary data.</text>
</comment>
<evidence type="ECO:0000313" key="4">
    <source>
        <dbReference type="Proteomes" id="UP000597444"/>
    </source>
</evidence>
<dbReference type="AlphaFoldDB" id="A0A8J3IUU9"/>
<dbReference type="CDD" id="cd06260">
    <property type="entry name" value="DUF820-like"/>
    <property type="match status" value="1"/>
</dbReference>
<dbReference type="InterPro" id="IPR012296">
    <property type="entry name" value="Nuclease_put_TT1808"/>
</dbReference>
<gene>
    <name evidence="3" type="ORF">KSF_057240</name>
</gene>
<dbReference type="EMBL" id="BNJK01000001">
    <property type="protein sequence ID" value="GHO95676.1"/>
    <property type="molecule type" value="Genomic_DNA"/>
</dbReference>
<evidence type="ECO:0000259" key="2">
    <source>
        <dbReference type="Pfam" id="PF05685"/>
    </source>
</evidence>
<dbReference type="InterPro" id="IPR011335">
    <property type="entry name" value="Restrct_endonuc-II-like"/>
</dbReference>
<dbReference type="PANTHER" id="PTHR34107:SF4">
    <property type="entry name" value="SLL1222 PROTEIN"/>
    <property type="match status" value="1"/>
</dbReference>
<sequence>MKDEGHSGTDRTKKGEAEMTIAPDKLPMVSAVNNIQGPGQGRWTYEDYAALPDDGKRYEIVDGVLYMAPSPGRWHQKAIGKLYNYLSRYIDDEKLGEVYIAPFDVVLAYNQTVQPDVSVILNDHRDRITDNHIVGAPDLVVEVISPGSAGYDRREKQNMYARAGVPEYWLVDPAAHTVEVLSLEYSEYRSLGVFQGKATLPTRLIASFPVHVEQFFA</sequence>
<dbReference type="Proteomes" id="UP000597444">
    <property type="component" value="Unassembled WGS sequence"/>
</dbReference>
<dbReference type="InterPro" id="IPR008538">
    <property type="entry name" value="Uma2"/>
</dbReference>
<accession>A0A8J3IUU9</accession>
<dbReference type="Pfam" id="PF05685">
    <property type="entry name" value="Uma2"/>
    <property type="match status" value="1"/>
</dbReference>